<dbReference type="AlphaFoldDB" id="A0A942UL45"/>
<keyword evidence="2" id="KW-1185">Reference proteome</keyword>
<gene>
    <name evidence="1" type="ORF">KHA91_11685</name>
</gene>
<sequence>MKTFKIVALQMLKEHKAENIPLTDGLIINKENEDGFWIIEAFIDEKYEELFQKKYDSKEIFEIRVIITHAANDPAPFTVKVHTIKRVDHRISVLFEGRLSKRRNDYSELLLDDLIKEGFSGEKLIEEFKRRMKTKQKV</sequence>
<name>A0A942UL45_9BACI</name>
<dbReference type="Pfam" id="PF14183">
    <property type="entry name" value="YwpF"/>
    <property type="match status" value="1"/>
</dbReference>
<comment type="caution">
    <text evidence="1">The sequence shown here is derived from an EMBL/GenBank/DDBJ whole genome shotgun (WGS) entry which is preliminary data.</text>
</comment>
<proteinExistence type="predicted"/>
<dbReference type="EMBL" id="JAGYPN010000002">
    <property type="protein sequence ID" value="MBS4223405.1"/>
    <property type="molecule type" value="Genomic_DNA"/>
</dbReference>
<evidence type="ECO:0000313" key="2">
    <source>
        <dbReference type="Proteomes" id="UP000676456"/>
    </source>
</evidence>
<accession>A0A942UL45</accession>
<reference evidence="1 2" key="1">
    <citation type="submission" date="2021-05" db="EMBL/GenBank/DDBJ databases">
        <title>Novel Bacillus species.</title>
        <authorList>
            <person name="Liu G."/>
        </authorList>
    </citation>
    <scope>NUCLEOTIDE SEQUENCE [LARGE SCALE GENOMIC DNA]</scope>
    <source>
        <strain evidence="1 2">FJAT-49682</strain>
    </source>
</reference>
<evidence type="ECO:0000313" key="1">
    <source>
        <dbReference type="EMBL" id="MBS4223405.1"/>
    </source>
</evidence>
<dbReference type="InterPro" id="IPR025573">
    <property type="entry name" value="YwpF"/>
</dbReference>
<dbReference type="Proteomes" id="UP000676456">
    <property type="component" value="Unassembled WGS sequence"/>
</dbReference>
<protein>
    <submittedName>
        <fullName evidence="1">YwpF-like family protein</fullName>
    </submittedName>
</protein>
<dbReference type="RefSeq" id="WP_213098417.1">
    <property type="nucleotide sequence ID" value="NZ_JAGYPH010000002.1"/>
</dbReference>
<organism evidence="1 2">
    <name type="scientific">Lederbergia citrea</name>
    <dbReference type="NCBI Taxonomy" id="2833581"/>
    <lineage>
        <taxon>Bacteria</taxon>
        <taxon>Bacillati</taxon>
        <taxon>Bacillota</taxon>
        <taxon>Bacilli</taxon>
        <taxon>Bacillales</taxon>
        <taxon>Bacillaceae</taxon>
        <taxon>Lederbergia</taxon>
    </lineage>
</organism>